<dbReference type="GO" id="GO:0016746">
    <property type="term" value="F:acyltransferase activity"/>
    <property type="evidence" value="ECO:0007669"/>
    <property type="project" value="UniProtKB-KW"/>
</dbReference>
<evidence type="ECO:0000256" key="4">
    <source>
        <dbReference type="ARBA" id="ARBA00023315"/>
    </source>
</evidence>
<dbReference type="EMBL" id="FXAW01000001">
    <property type="protein sequence ID" value="SMG15047.1"/>
    <property type="molecule type" value="Genomic_DNA"/>
</dbReference>
<protein>
    <submittedName>
        <fullName evidence="5">Carbonic anhydrase or acetyltransferase, isoleucine patch superfamily</fullName>
    </submittedName>
</protein>
<accession>A0A1X7IK80</accession>
<dbReference type="PROSITE" id="PS00101">
    <property type="entry name" value="HEXAPEP_TRANSFERASES"/>
    <property type="match status" value="1"/>
</dbReference>
<organism evidence="5 6">
    <name type="scientific">Marivirga sericea</name>
    <dbReference type="NCBI Taxonomy" id="1028"/>
    <lineage>
        <taxon>Bacteria</taxon>
        <taxon>Pseudomonadati</taxon>
        <taxon>Bacteroidota</taxon>
        <taxon>Cytophagia</taxon>
        <taxon>Cytophagales</taxon>
        <taxon>Marivirgaceae</taxon>
        <taxon>Marivirga</taxon>
    </lineage>
</organism>
<keyword evidence="4" id="KW-0012">Acyltransferase</keyword>
<evidence type="ECO:0000313" key="6">
    <source>
        <dbReference type="Proteomes" id="UP000193804"/>
    </source>
</evidence>
<sequence>MIHKTADVQSDKIGIGTYVWQYSIILKEAKIGQNCNINCHCFIENEVVIGNNVTVKSGVYIWDGITIEDDVFIGPNVTFVNDIYPRSKQYPEKFVSSIIKEGASIGANSTILANVIVGKFALIGAGSVITKNVPDFTLWLGNPAKQVGFVTKEGVTLNLDLIDKKTGEQYAFNTANEPTKK</sequence>
<dbReference type="Proteomes" id="UP000193804">
    <property type="component" value="Unassembled WGS sequence"/>
</dbReference>
<keyword evidence="2 5" id="KW-0808">Transferase</keyword>
<gene>
    <name evidence="5" type="ORF">SAMN05661096_00723</name>
</gene>
<reference evidence="6" key="1">
    <citation type="submission" date="2017-04" db="EMBL/GenBank/DDBJ databases">
        <authorList>
            <person name="Varghese N."/>
            <person name="Submissions S."/>
        </authorList>
    </citation>
    <scope>NUCLEOTIDE SEQUENCE [LARGE SCALE GENOMIC DNA]</scope>
    <source>
        <strain evidence="6">DSM 4125</strain>
    </source>
</reference>
<dbReference type="AlphaFoldDB" id="A0A1X7IK80"/>
<dbReference type="Gene3D" id="2.160.10.10">
    <property type="entry name" value="Hexapeptide repeat proteins"/>
    <property type="match status" value="1"/>
</dbReference>
<dbReference type="RefSeq" id="WP_085515707.1">
    <property type="nucleotide sequence ID" value="NZ_FXAW01000001.1"/>
</dbReference>
<comment type="similarity">
    <text evidence="1">Belongs to the transferase hexapeptide repeat family.</text>
</comment>
<dbReference type="Pfam" id="PF00132">
    <property type="entry name" value="Hexapep"/>
    <property type="match status" value="2"/>
</dbReference>
<dbReference type="SUPFAM" id="SSF51161">
    <property type="entry name" value="Trimeric LpxA-like enzymes"/>
    <property type="match status" value="1"/>
</dbReference>
<dbReference type="OrthoDB" id="9801697at2"/>
<evidence type="ECO:0000256" key="2">
    <source>
        <dbReference type="ARBA" id="ARBA00022679"/>
    </source>
</evidence>
<evidence type="ECO:0000256" key="1">
    <source>
        <dbReference type="ARBA" id="ARBA00007274"/>
    </source>
</evidence>
<dbReference type="PANTHER" id="PTHR43300:SF4">
    <property type="entry name" value="ACYL-[ACYL-CARRIER-PROTEIN]--UDP-N-ACETYLGLUCOSAMINE O-ACYLTRANSFERASE"/>
    <property type="match status" value="1"/>
</dbReference>
<keyword evidence="6" id="KW-1185">Reference proteome</keyword>
<name>A0A1X7IK80_9BACT</name>
<dbReference type="STRING" id="1028.SAMN05661096_00723"/>
<proteinExistence type="inferred from homology"/>
<dbReference type="InterPro" id="IPR001451">
    <property type="entry name" value="Hexapep"/>
</dbReference>
<dbReference type="InterPro" id="IPR011004">
    <property type="entry name" value="Trimer_LpxA-like_sf"/>
</dbReference>
<dbReference type="PANTHER" id="PTHR43300">
    <property type="entry name" value="ACETYLTRANSFERASE"/>
    <property type="match status" value="1"/>
</dbReference>
<evidence type="ECO:0000313" key="5">
    <source>
        <dbReference type="EMBL" id="SMG15047.1"/>
    </source>
</evidence>
<dbReference type="InterPro" id="IPR050179">
    <property type="entry name" value="Trans_hexapeptide_repeat"/>
</dbReference>
<keyword evidence="3" id="KW-0677">Repeat</keyword>
<dbReference type="InterPro" id="IPR018357">
    <property type="entry name" value="Hexapep_transf_CS"/>
</dbReference>
<dbReference type="CDD" id="cd03358">
    <property type="entry name" value="LbH_WxcM_N_like"/>
    <property type="match status" value="1"/>
</dbReference>
<evidence type="ECO:0000256" key="3">
    <source>
        <dbReference type="ARBA" id="ARBA00022737"/>
    </source>
</evidence>